<name>A0ABQ7MCM4_BRACM</name>
<dbReference type="Proteomes" id="UP000823674">
    <property type="component" value="Chromosome A05"/>
</dbReference>
<protein>
    <submittedName>
        <fullName evidence="1">Uncharacterized protein</fullName>
    </submittedName>
</protein>
<dbReference type="EMBL" id="JADBGQ010000005">
    <property type="protein sequence ID" value="KAG5395878.1"/>
    <property type="molecule type" value="Genomic_DNA"/>
</dbReference>
<accession>A0ABQ7MCM4</accession>
<comment type="caution">
    <text evidence="1">The sequence shown here is derived from an EMBL/GenBank/DDBJ whole genome shotgun (WGS) entry which is preliminary data.</text>
</comment>
<keyword evidence="2" id="KW-1185">Reference proteome</keyword>
<gene>
    <name evidence="1" type="primary">A05g500690.1_BraROA</name>
    <name evidence="1" type="ORF">IGI04_017692</name>
</gene>
<sequence>MVAKVVGGEEHRWLLNRRLRRWRLSRFVLMKMMKVVVFAVCKHGMVIGETVKKLPCGHCYHAERVGRLANKV</sequence>
<evidence type="ECO:0000313" key="1">
    <source>
        <dbReference type="EMBL" id="KAG5395878.1"/>
    </source>
</evidence>
<evidence type="ECO:0000313" key="2">
    <source>
        <dbReference type="Proteomes" id="UP000823674"/>
    </source>
</evidence>
<proteinExistence type="predicted"/>
<organism evidence="1 2">
    <name type="scientific">Brassica rapa subsp. trilocularis</name>
    <dbReference type="NCBI Taxonomy" id="1813537"/>
    <lineage>
        <taxon>Eukaryota</taxon>
        <taxon>Viridiplantae</taxon>
        <taxon>Streptophyta</taxon>
        <taxon>Embryophyta</taxon>
        <taxon>Tracheophyta</taxon>
        <taxon>Spermatophyta</taxon>
        <taxon>Magnoliopsida</taxon>
        <taxon>eudicotyledons</taxon>
        <taxon>Gunneridae</taxon>
        <taxon>Pentapetalae</taxon>
        <taxon>rosids</taxon>
        <taxon>malvids</taxon>
        <taxon>Brassicales</taxon>
        <taxon>Brassicaceae</taxon>
        <taxon>Brassiceae</taxon>
        <taxon>Brassica</taxon>
    </lineage>
</organism>
<reference evidence="1 2" key="1">
    <citation type="submission" date="2021-03" db="EMBL/GenBank/DDBJ databases">
        <authorList>
            <person name="King G.J."/>
            <person name="Bancroft I."/>
            <person name="Baten A."/>
            <person name="Bloomfield J."/>
            <person name="Borpatragohain P."/>
            <person name="He Z."/>
            <person name="Irish N."/>
            <person name="Irwin J."/>
            <person name="Liu K."/>
            <person name="Mauleon R.P."/>
            <person name="Moore J."/>
            <person name="Morris R."/>
            <person name="Ostergaard L."/>
            <person name="Wang B."/>
            <person name="Wells R."/>
        </authorList>
    </citation>
    <scope>NUCLEOTIDE SEQUENCE [LARGE SCALE GENOMIC DNA]</scope>
    <source>
        <strain evidence="1">R-o-18</strain>
        <tissue evidence="1">Leaf</tissue>
    </source>
</reference>